<dbReference type="InterPro" id="IPR003793">
    <property type="entry name" value="UPF0166"/>
</dbReference>
<evidence type="ECO:0000256" key="1">
    <source>
        <dbReference type="ARBA" id="ARBA00010554"/>
    </source>
</evidence>
<dbReference type="Pfam" id="PF02641">
    <property type="entry name" value="DUF190"/>
    <property type="match status" value="1"/>
</dbReference>
<sequence length="116" mass="13096">MKHYIGKRKLLRIYIGSEDKLDGKPLWEVLLSKCKENSIAGATVYKAVAGIGAHSELHSFNIWSLNQKLPLVIEIIDTEEKIDSFLDSADKIIEEGLMTISEVDVVSYKHSCKEDF</sequence>
<gene>
    <name evidence="2" type="ORF">SAMN05216234_10549</name>
</gene>
<proteinExistence type="inferred from homology"/>
<protein>
    <submittedName>
        <fullName evidence="2">Uncharacterized protein</fullName>
    </submittedName>
</protein>
<reference evidence="2 3" key="1">
    <citation type="submission" date="2016-10" db="EMBL/GenBank/DDBJ databases">
        <authorList>
            <person name="de Groot N.N."/>
        </authorList>
    </citation>
    <scope>NUCLEOTIDE SEQUENCE [LARGE SCALE GENOMIC DNA]</scope>
    <source>
        <strain evidence="2 3">EP1-55-1</strain>
    </source>
</reference>
<evidence type="ECO:0000313" key="2">
    <source>
        <dbReference type="EMBL" id="SFP05651.1"/>
    </source>
</evidence>
<dbReference type="RefSeq" id="WP_092911006.1">
    <property type="nucleotide sequence ID" value="NZ_FOXB01000005.1"/>
</dbReference>
<dbReference type="Proteomes" id="UP000199227">
    <property type="component" value="Unassembled WGS sequence"/>
</dbReference>
<evidence type="ECO:0000313" key="3">
    <source>
        <dbReference type="Proteomes" id="UP000199227"/>
    </source>
</evidence>
<dbReference type="STRING" id="223786.SAMN05216234_10549"/>
<dbReference type="EMBL" id="FOXB01000005">
    <property type="protein sequence ID" value="SFP05651.1"/>
    <property type="molecule type" value="Genomic_DNA"/>
</dbReference>
<dbReference type="PANTHER" id="PTHR35983">
    <property type="entry name" value="UPF0166 PROTEIN TM_0021"/>
    <property type="match status" value="1"/>
</dbReference>
<dbReference type="InterPro" id="IPR015867">
    <property type="entry name" value="N-reg_PII/ATP_PRibTrfase_C"/>
</dbReference>
<dbReference type="InterPro" id="IPR011322">
    <property type="entry name" value="N-reg_PII-like_a/b"/>
</dbReference>
<dbReference type="Gene3D" id="3.30.70.120">
    <property type="match status" value="1"/>
</dbReference>
<dbReference type="SUPFAM" id="SSF54913">
    <property type="entry name" value="GlnB-like"/>
    <property type="match status" value="1"/>
</dbReference>
<dbReference type="PANTHER" id="PTHR35983:SF1">
    <property type="entry name" value="UPF0166 PROTEIN TM_0021"/>
    <property type="match status" value="1"/>
</dbReference>
<keyword evidence="3" id="KW-1185">Reference proteome</keyword>
<accession>A0A1I5M9G7</accession>
<dbReference type="OrthoDB" id="9795599at2"/>
<comment type="similarity">
    <text evidence="1">Belongs to the UPF0166 family.</text>
</comment>
<dbReference type="AlphaFoldDB" id="A0A1I5M9G7"/>
<organism evidence="2 3">
    <name type="scientific">Hydrogenimonas thermophila</name>
    <dbReference type="NCBI Taxonomy" id="223786"/>
    <lineage>
        <taxon>Bacteria</taxon>
        <taxon>Pseudomonadati</taxon>
        <taxon>Campylobacterota</taxon>
        <taxon>Epsilonproteobacteria</taxon>
        <taxon>Campylobacterales</taxon>
        <taxon>Hydrogenimonadaceae</taxon>
        <taxon>Hydrogenimonas</taxon>
    </lineage>
</organism>
<name>A0A1I5M9G7_9BACT</name>